<organism evidence="1 2">
    <name type="scientific">Lates japonicus</name>
    <name type="common">Japanese lates</name>
    <dbReference type="NCBI Taxonomy" id="270547"/>
    <lineage>
        <taxon>Eukaryota</taxon>
        <taxon>Metazoa</taxon>
        <taxon>Chordata</taxon>
        <taxon>Craniata</taxon>
        <taxon>Vertebrata</taxon>
        <taxon>Euteleostomi</taxon>
        <taxon>Actinopterygii</taxon>
        <taxon>Neopterygii</taxon>
        <taxon>Teleostei</taxon>
        <taxon>Neoteleostei</taxon>
        <taxon>Acanthomorphata</taxon>
        <taxon>Carangaria</taxon>
        <taxon>Carangaria incertae sedis</taxon>
        <taxon>Centropomidae</taxon>
        <taxon>Lates</taxon>
    </lineage>
</organism>
<comment type="caution">
    <text evidence="1">The sequence shown here is derived from an EMBL/GenBank/DDBJ whole genome shotgun (WGS) entry which is preliminary data.</text>
</comment>
<dbReference type="AlphaFoldDB" id="A0AAD3QX81"/>
<evidence type="ECO:0000313" key="2">
    <source>
        <dbReference type="Proteomes" id="UP001279410"/>
    </source>
</evidence>
<sequence length="54" mass="6142">GVNEELVCKNHLILGQHLYKDLEGRDFNMYGGAKLRTKDNKVILPFQTPQPSKS</sequence>
<name>A0AAD3QX81_LATJO</name>
<gene>
    <name evidence="1" type="ORF">AKAME5_002721000</name>
</gene>
<dbReference type="EMBL" id="BRZM01003360">
    <property type="protein sequence ID" value="GLD47688.1"/>
    <property type="molecule type" value="Genomic_DNA"/>
</dbReference>
<keyword evidence="2" id="KW-1185">Reference proteome</keyword>
<evidence type="ECO:0000313" key="1">
    <source>
        <dbReference type="EMBL" id="GLD47688.1"/>
    </source>
</evidence>
<reference evidence="1" key="1">
    <citation type="submission" date="2022-08" db="EMBL/GenBank/DDBJ databases">
        <title>Genome sequencing of akame (Lates japonicus).</title>
        <authorList>
            <person name="Hashiguchi Y."/>
            <person name="Takahashi H."/>
        </authorList>
    </citation>
    <scope>NUCLEOTIDE SEQUENCE</scope>
    <source>
        <strain evidence="1">Kochi</strain>
    </source>
</reference>
<dbReference type="Proteomes" id="UP001279410">
    <property type="component" value="Unassembled WGS sequence"/>
</dbReference>
<accession>A0AAD3QX81</accession>
<proteinExistence type="predicted"/>
<protein>
    <submittedName>
        <fullName evidence="1">Stabilin-1</fullName>
    </submittedName>
</protein>
<feature type="non-terminal residue" evidence="1">
    <location>
        <position position="1"/>
    </location>
</feature>